<evidence type="ECO:0000313" key="3">
    <source>
        <dbReference type="Proteomes" id="UP000317909"/>
    </source>
</evidence>
<feature type="signal peptide" evidence="1">
    <location>
        <begin position="1"/>
        <end position="28"/>
    </location>
</feature>
<evidence type="ECO:0000313" key="2">
    <source>
        <dbReference type="EMBL" id="QDT71690.1"/>
    </source>
</evidence>
<name>A0A517TTI1_9BACT</name>
<dbReference type="KEGG" id="llh:I41_08500"/>
<dbReference type="NCBIfam" id="TIGR05002">
    <property type="entry name" value="NxxGxxAF_repeat"/>
    <property type="match status" value="4"/>
</dbReference>
<proteinExistence type="predicted"/>
<accession>A0A517TTI1</accession>
<dbReference type="EMBL" id="CP036339">
    <property type="protein sequence ID" value="QDT71690.1"/>
    <property type="molecule type" value="Genomic_DNA"/>
</dbReference>
<keyword evidence="3" id="KW-1185">Reference proteome</keyword>
<organism evidence="2 3">
    <name type="scientific">Lacipirellula limnantheis</name>
    <dbReference type="NCBI Taxonomy" id="2528024"/>
    <lineage>
        <taxon>Bacteria</taxon>
        <taxon>Pseudomonadati</taxon>
        <taxon>Planctomycetota</taxon>
        <taxon>Planctomycetia</taxon>
        <taxon>Pirellulales</taxon>
        <taxon>Lacipirellulaceae</taxon>
        <taxon>Lacipirellula</taxon>
    </lineage>
</organism>
<protein>
    <recommendedName>
        <fullName evidence="4">PEP-CTERM protein-sorting domain-containing protein</fullName>
    </recommendedName>
</protein>
<evidence type="ECO:0008006" key="4">
    <source>
        <dbReference type="Google" id="ProtNLM"/>
    </source>
</evidence>
<dbReference type="OrthoDB" id="267377at2"/>
<reference evidence="2 3" key="1">
    <citation type="submission" date="2019-02" db="EMBL/GenBank/DDBJ databases">
        <title>Deep-cultivation of Planctomycetes and their phenomic and genomic characterization uncovers novel biology.</title>
        <authorList>
            <person name="Wiegand S."/>
            <person name="Jogler M."/>
            <person name="Boedeker C."/>
            <person name="Pinto D."/>
            <person name="Vollmers J."/>
            <person name="Rivas-Marin E."/>
            <person name="Kohn T."/>
            <person name="Peeters S.H."/>
            <person name="Heuer A."/>
            <person name="Rast P."/>
            <person name="Oberbeckmann S."/>
            <person name="Bunk B."/>
            <person name="Jeske O."/>
            <person name="Meyerdierks A."/>
            <person name="Storesund J.E."/>
            <person name="Kallscheuer N."/>
            <person name="Luecker S."/>
            <person name="Lage O.M."/>
            <person name="Pohl T."/>
            <person name="Merkel B.J."/>
            <person name="Hornburger P."/>
            <person name="Mueller R.-W."/>
            <person name="Bruemmer F."/>
            <person name="Labrenz M."/>
            <person name="Spormann A.M."/>
            <person name="Op den Camp H."/>
            <person name="Overmann J."/>
            <person name="Amann R."/>
            <person name="Jetten M.S.M."/>
            <person name="Mascher T."/>
            <person name="Medema M.H."/>
            <person name="Devos D.P."/>
            <person name="Kaster A.-K."/>
            <person name="Ovreas L."/>
            <person name="Rohde M."/>
            <person name="Galperin M.Y."/>
            <person name="Jogler C."/>
        </authorList>
    </citation>
    <scope>NUCLEOTIDE SEQUENCE [LARGE SCALE GENOMIC DNA]</scope>
    <source>
        <strain evidence="2 3">I41</strain>
    </source>
</reference>
<dbReference type="RefSeq" id="WP_145431157.1">
    <property type="nucleotide sequence ID" value="NZ_CP036339.1"/>
</dbReference>
<sequence length="424" mass="43298" precursor="true">MRFRSHRSFATVAACAFCIAFAPAAASAQPYNFLKIADTSGPFSNFGEPALNNDGAVAFRADLDGGGEGVFLASGGVITTLAETSGLFSDFGDVSINSAGAVAFWAALDDGSEGIYTAAGGSLNTIATASSSGPVFRSFDTVAFGGRPSINDSGTVAFWAVIHNTGGSGIFTGNGGPTNTIIANGGDFYGFGNPSINDAGTVGFHASRFPALGGNAILASSGGPPTILADATGPLENVGVPVLNNDGTAIFLGSPDGGGMGLYTSSGGPVFTVADNSGPFSSFFGHSINGAGRVAFEATLDSETENGIYTGPDLVNDKVVKRFDTLFDEQVIGVTFGQGLNDQGDIAFWYSNANSLQTLTVARVVPEPTTLLLGVFISVAIAVMGLRAADDSLLDILINGTTRKRRPSDATIRYGLEQCTHVRG</sequence>
<dbReference type="InterPro" id="IPR055876">
    <property type="entry name" value="DUF7453"/>
</dbReference>
<dbReference type="Proteomes" id="UP000317909">
    <property type="component" value="Chromosome"/>
</dbReference>
<dbReference type="AlphaFoldDB" id="A0A517TTI1"/>
<dbReference type="Pfam" id="PF24251">
    <property type="entry name" value="DUF7453"/>
    <property type="match status" value="1"/>
</dbReference>
<feature type="chain" id="PRO_5022231497" description="PEP-CTERM protein-sorting domain-containing protein" evidence="1">
    <location>
        <begin position="29"/>
        <end position="424"/>
    </location>
</feature>
<gene>
    <name evidence="2" type="ORF">I41_08500</name>
</gene>
<keyword evidence="1" id="KW-0732">Signal</keyword>
<evidence type="ECO:0000256" key="1">
    <source>
        <dbReference type="SAM" id="SignalP"/>
    </source>
</evidence>